<dbReference type="EMBL" id="AHAM01000189">
    <property type="protein sequence ID" value="EHK54795.1"/>
    <property type="molecule type" value="Genomic_DNA"/>
</dbReference>
<evidence type="ECO:0000259" key="1">
    <source>
        <dbReference type="PROSITE" id="PS50987"/>
    </source>
</evidence>
<keyword evidence="3" id="KW-1185">Reference proteome</keyword>
<dbReference type="GO" id="GO:0003700">
    <property type="term" value="F:DNA-binding transcription factor activity"/>
    <property type="evidence" value="ECO:0007669"/>
    <property type="project" value="InterPro"/>
</dbReference>
<dbReference type="SUPFAM" id="SSF46785">
    <property type="entry name" value="Winged helix' DNA-binding domain"/>
    <property type="match status" value="1"/>
</dbReference>
<sequence length="117" mass="13195">MDEEAMAEFLPEPRPDEMDLLTVLFALADPHRLHIALALARSPDAVLPCTAFDLPVTKATRTYHFRILRQAGIIRQYDHGNGRSNQLRLADLRQRFPGLLTILLAEQLTLKPASPLK</sequence>
<dbReference type="InterPro" id="IPR036388">
    <property type="entry name" value="WH-like_DNA-bd_sf"/>
</dbReference>
<proteinExistence type="predicted"/>
<evidence type="ECO:0000313" key="2">
    <source>
        <dbReference type="EMBL" id="EHK54795.1"/>
    </source>
</evidence>
<evidence type="ECO:0000313" key="3">
    <source>
        <dbReference type="Proteomes" id="UP000003250"/>
    </source>
</evidence>
<gene>
    <name evidence="2" type="ORF">MAXJ12_23257</name>
</gene>
<dbReference type="SMART" id="SM00418">
    <property type="entry name" value="HTH_ARSR"/>
    <property type="match status" value="1"/>
</dbReference>
<dbReference type="PROSITE" id="PS50987">
    <property type="entry name" value="HTH_ARSR_2"/>
    <property type="match status" value="1"/>
</dbReference>
<protein>
    <submittedName>
        <fullName evidence="2">ArsR family transcriptional regulator</fullName>
    </submittedName>
</protein>
<organism evidence="2 3">
    <name type="scientific">Mesorhizobium alhagi CCNWXJ12-2</name>
    <dbReference type="NCBI Taxonomy" id="1107882"/>
    <lineage>
        <taxon>Bacteria</taxon>
        <taxon>Pseudomonadati</taxon>
        <taxon>Pseudomonadota</taxon>
        <taxon>Alphaproteobacteria</taxon>
        <taxon>Hyphomicrobiales</taxon>
        <taxon>Phyllobacteriaceae</taxon>
        <taxon>Allomesorhizobium</taxon>
    </lineage>
</organism>
<dbReference type="InterPro" id="IPR036390">
    <property type="entry name" value="WH_DNA-bd_sf"/>
</dbReference>
<dbReference type="Gene3D" id="1.10.10.10">
    <property type="entry name" value="Winged helix-like DNA-binding domain superfamily/Winged helix DNA-binding domain"/>
    <property type="match status" value="1"/>
</dbReference>
<dbReference type="AlphaFoldDB" id="H0HWV0"/>
<dbReference type="InterPro" id="IPR001845">
    <property type="entry name" value="HTH_ArsR_DNA-bd_dom"/>
</dbReference>
<name>H0HWV0_9HYPH</name>
<dbReference type="Proteomes" id="UP000003250">
    <property type="component" value="Unassembled WGS sequence"/>
</dbReference>
<accession>H0HWV0</accession>
<feature type="domain" description="HTH arsR-type" evidence="1">
    <location>
        <begin position="12"/>
        <end position="107"/>
    </location>
</feature>
<reference evidence="2 3" key="1">
    <citation type="journal article" date="2012" name="J. Bacteriol.">
        <title>Draft Genome Sequence of Mesorhizobium alhagi CCNWXJ12-2T, a Novel Salt-Resistant Species Isolated from the Desert of Northwestern China.</title>
        <authorList>
            <person name="Zhou M."/>
            <person name="Chen W."/>
            <person name="Chen H."/>
            <person name="Wei G."/>
        </authorList>
    </citation>
    <scope>NUCLEOTIDE SEQUENCE [LARGE SCALE GENOMIC DNA]</scope>
    <source>
        <strain evidence="2 3">CCNWXJ12-2</strain>
    </source>
</reference>